<name>A0ABR2V266_9PEZI</name>
<reference evidence="3 4" key="1">
    <citation type="journal article" date="2024" name="J. Plant Pathol.">
        <title>Sequence and assembly of the genome of Seiridium unicorne, isolate CBS 538.82, causal agent of cypress canker disease.</title>
        <authorList>
            <person name="Scali E."/>
            <person name="Rocca G.D."/>
            <person name="Danti R."/>
            <person name="Garbelotto M."/>
            <person name="Barberini S."/>
            <person name="Baroncelli R."/>
            <person name="Emiliani G."/>
        </authorList>
    </citation>
    <scope>NUCLEOTIDE SEQUENCE [LARGE SCALE GENOMIC DNA]</scope>
    <source>
        <strain evidence="3 4">BM-138-508</strain>
    </source>
</reference>
<evidence type="ECO:0000313" key="4">
    <source>
        <dbReference type="Proteomes" id="UP001408356"/>
    </source>
</evidence>
<gene>
    <name evidence="3" type="ORF">SUNI508_00765</name>
</gene>
<proteinExistence type="predicted"/>
<evidence type="ECO:0000256" key="1">
    <source>
        <dbReference type="SAM" id="MobiDB-lite"/>
    </source>
</evidence>
<feature type="region of interest" description="Disordered" evidence="1">
    <location>
        <begin position="1"/>
        <end position="36"/>
    </location>
</feature>
<feature type="compositionally biased region" description="Low complexity" evidence="1">
    <location>
        <begin position="13"/>
        <end position="22"/>
    </location>
</feature>
<feature type="region of interest" description="Disordered" evidence="1">
    <location>
        <begin position="58"/>
        <end position="77"/>
    </location>
</feature>
<sequence>MSVPFSGSLAPMSSSTIRAPSPSSAPTPFLPHSATTSTMSRHSVIVNTAVDAITTGTGSQPISASAHQKNIADAATRTDTSDTLIEVKTPYFEKAQSELEPNPYGRVDPKSGLNDCEIAGLVIGCILVFLILVYLGLKYMVLRNAKEQIDWERGVRDLRDWLDSDRDMVRDWRHDLRRDWRDHRHRVD</sequence>
<comment type="caution">
    <text evidence="3">The sequence shown here is derived from an EMBL/GenBank/DDBJ whole genome shotgun (WGS) entry which is preliminary data.</text>
</comment>
<evidence type="ECO:0000313" key="3">
    <source>
        <dbReference type="EMBL" id="KAK9420674.1"/>
    </source>
</evidence>
<keyword evidence="2" id="KW-0812">Transmembrane</keyword>
<keyword evidence="2" id="KW-0472">Membrane</keyword>
<keyword evidence="4" id="KW-1185">Reference proteome</keyword>
<evidence type="ECO:0000256" key="2">
    <source>
        <dbReference type="SAM" id="Phobius"/>
    </source>
</evidence>
<organism evidence="3 4">
    <name type="scientific">Seiridium unicorne</name>
    <dbReference type="NCBI Taxonomy" id="138068"/>
    <lineage>
        <taxon>Eukaryota</taxon>
        <taxon>Fungi</taxon>
        <taxon>Dikarya</taxon>
        <taxon>Ascomycota</taxon>
        <taxon>Pezizomycotina</taxon>
        <taxon>Sordariomycetes</taxon>
        <taxon>Xylariomycetidae</taxon>
        <taxon>Amphisphaeriales</taxon>
        <taxon>Sporocadaceae</taxon>
        <taxon>Seiridium</taxon>
    </lineage>
</organism>
<feature type="compositionally biased region" description="Polar residues" evidence="1">
    <location>
        <begin position="58"/>
        <end position="68"/>
    </location>
</feature>
<dbReference type="EMBL" id="JARVKF010000223">
    <property type="protein sequence ID" value="KAK9420674.1"/>
    <property type="molecule type" value="Genomic_DNA"/>
</dbReference>
<feature type="transmembrane region" description="Helical" evidence="2">
    <location>
        <begin position="118"/>
        <end position="137"/>
    </location>
</feature>
<keyword evidence="2" id="KW-1133">Transmembrane helix</keyword>
<dbReference type="Proteomes" id="UP001408356">
    <property type="component" value="Unassembled WGS sequence"/>
</dbReference>
<accession>A0ABR2V266</accession>
<protein>
    <submittedName>
        <fullName evidence="3">Uncharacterized protein</fullName>
    </submittedName>
</protein>